<feature type="non-terminal residue" evidence="1">
    <location>
        <position position="90"/>
    </location>
</feature>
<proteinExistence type="predicted"/>
<protein>
    <submittedName>
        <fullName evidence="1">Uncharacterized protein</fullName>
    </submittedName>
</protein>
<evidence type="ECO:0000313" key="1">
    <source>
        <dbReference type="EMBL" id="MCI50011.1"/>
    </source>
</evidence>
<organism evidence="1 2">
    <name type="scientific">Trifolium medium</name>
    <dbReference type="NCBI Taxonomy" id="97028"/>
    <lineage>
        <taxon>Eukaryota</taxon>
        <taxon>Viridiplantae</taxon>
        <taxon>Streptophyta</taxon>
        <taxon>Embryophyta</taxon>
        <taxon>Tracheophyta</taxon>
        <taxon>Spermatophyta</taxon>
        <taxon>Magnoliopsida</taxon>
        <taxon>eudicotyledons</taxon>
        <taxon>Gunneridae</taxon>
        <taxon>Pentapetalae</taxon>
        <taxon>rosids</taxon>
        <taxon>fabids</taxon>
        <taxon>Fabales</taxon>
        <taxon>Fabaceae</taxon>
        <taxon>Papilionoideae</taxon>
        <taxon>50 kb inversion clade</taxon>
        <taxon>NPAAA clade</taxon>
        <taxon>Hologalegina</taxon>
        <taxon>IRL clade</taxon>
        <taxon>Trifolieae</taxon>
        <taxon>Trifolium</taxon>
    </lineage>
</organism>
<keyword evidence="2" id="KW-1185">Reference proteome</keyword>
<dbReference type="AlphaFoldDB" id="A0A392SMA2"/>
<name>A0A392SMA2_9FABA</name>
<dbReference type="Proteomes" id="UP000265520">
    <property type="component" value="Unassembled WGS sequence"/>
</dbReference>
<accession>A0A392SMA2</accession>
<comment type="caution">
    <text evidence="1">The sequence shown here is derived from an EMBL/GenBank/DDBJ whole genome shotgun (WGS) entry which is preliminary data.</text>
</comment>
<dbReference type="EMBL" id="LXQA010410094">
    <property type="protein sequence ID" value="MCI50011.1"/>
    <property type="molecule type" value="Genomic_DNA"/>
</dbReference>
<reference evidence="1 2" key="1">
    <citation type="journal article" date="2018" name="Front. Plant Sci.">
        <title>Red Clover (Trifolium pratense) and Zigzag Clover (T. medium) - A Picture of Genomic Similarities and Differences.</title>
        <authorList>
            <person name="Dluhosova J."/>
            <person name="Istvanek J."/>
            <person name="Nedelnik J."/>
            <person name="Repkova J."/>
        </authorList>
    </citation>
    <scope>NUCLEOTIDE SEQUENCE [LARGE SCALE GENOMIC DNA]</scope>
    <source>
        <strain evidence="2">cv. 10/8</strain>
        <tissue evidence="1">Leaf</tissue>
    </source>
</reference>
<sequence length="90" mass="10346">MEVQTNTQTTTDEKDNILNEECRGSAEEGVEKSEEERMFEDCGVEKIMEKIETPQEIELPQEWPCTKEANTVDNEVVMMDAKEIEGLFSK</sequence>
<evidence type="ECO:0000313" key="2">
    <source>
        <dbReference type="Proteomes" id="UP000265520"/>
    </source>
</evidence>